<dbReference type="InterPro" id="IPR000326">
    <property type="entry name" value="PAP2/HPO"/>
</dbReference>
<proteinExistence type="predicted"/>
<gene>
    <name evidence="3" type="ORF">AB5J56_12205</name>
</gene>
<dbReference type="AlphaFoldDB" id="A0AB39P8K0"/>
<reference evidence="3" key="1">
    <citation type="submission" date="2024-07" db="EMBL/GenBank/DDBJ databases">
        <authorList>
            <person name="Yu S.T."/>
        </authorList>
    </citation>
    <scope>NUCLEOTIDE SEQUENCE</scope>
    <source>
        <strain evidence="3">R21</strain>
    </source>
</reference>
<name>A0AB39P8K0_9ACTN</name>
<dbReference type="EMBL" id="CP163435">
    <property type="protein sequence ID" value="XDQ25403.1"/>
    <property type="molecule type" value="Genomic_DNA"/>
</dbReference>
<evidence type="ECO:0000256" key="1">
    <source>
        <dbReference type="SAM" id="Phobius"/>
    </source>
</evidence>
<feature type="transmembrane region" description="Helical" evidence="1">
    <location>
        <begin position="29"/>
        <end position="51"/>
    </location>
</feature>
<dbReference type="SUPFAM" id="SSF48317">
    <property type="entry name" value="Acid phosphatase/Vanadium-dependent haloperoxidase"/>
    <property type="match status" value="1"/>
</dbReference>
<dbReference type="InterPro" id="IPR036938">
    <property type="entry name" value="PAP2/HPO_sf"/>
</dbReference>
<feature type="transmembrane region" description="Helical" evidence="1">
    <location>
        <begin position="148"/>
        <end position="168"/>
    </location>
</feature>
<feature type="transmembrane region" description="Helical" evidence="1">
    <location>
        <begin position="203"/>
        <end position="221"/>
    </location>
</feature>
<sequence length="239" mass="25421">MLKLPHPPDRDGAAAAHPRHLVPAAPPRWAPVVGVVLLLATLVMGLMLRGGGKPDFQGLDERLAAGMGGSARGSALGLALVLDKIGGPIGVLIPLAMTGCLSVYGRWRSALFFFTASVLANLVVVLGLKEFVGRSRPPHSWVLVNDGSFPSGQVFMITALLVAAGVVFLRPRVRLAGWIVAGLVAVLMMWSRVRLQAQWPSDTVAGAMAGLGSVLVLWRAFGSLLRREAERLASDRLWE</sequence>
<evidence type="ECO:0000259" key="2">
    <source>
        <dbReference type="SMART" id="SM00014"/>
    </source>
</evidence>
<keyword evidence="1" id="KW-0472">Membrane</keyword>
<dbReference type="RefSeq" id="WP_369232725.1">
    <property type="nucleotide sequence ID" value="NZ_CP163435.1"/>
</dbReference>
<evidence type="ECO:0000313" key="3">
    <source>
        <dbReference type="EMBL" id="XDQ25403.1"/>
    </source>
</evidence>
<keyword evidence="1" id="KW-0812">Transmembrane</keyword>
<accession>A0AB39P8K0</accession>
<organism evidence="3">
    <name type="scientific">Streptomyces sp. R21</name>
    <dbReference type="NCBI Taxonomy" id="3238627"/>
    <lineage>
        <taxon>Bacteria</taxon>
        <taxon>Bacillati</taxon>
        <taxon>Actinomycetota</taxon>
        <taxon>Actinomycetes</taxon>
        <taxon>Kitasatosporales</taxon>
        <taxon>Streptomycetaceae</taxon>
        <taxon>Streptomyces</taxon>
    </lineage>
</organism>
<feature type="domain" description="Phosphatidic acid phosphatase type 2/haloperoxidase" evidence="2">
    <location>
        <begin position="109"/>
        <end position="218"/>
    </location>
</feature>
<feature type="transmembrane region" description="Helical" evidence="1">
    <location>
        <begin position="175"/>
        <end position="191"/>
    </location>
</feature>
<dbReference type="Pfam" id="PF01569">
    <property type="entry name" value="PAP2"/>
    <property type="match status" value="1"/>
</dbReference>
<dbReference type="SMART" id="SM00014">
    <property type="entry name" value="acidPPc"/>
    <property type="match status" value="1"/>
</dbReference>
<feature type="transmembrane region" description="Helical" evidence="1">
    <location>
        <begin position="111"/>
        <end position="128"/>
    </location>
</feature>
<dbReference type="Gene3D" id="1.20.144.10">
    <property type="entry name" value="Phosphatidic acid phosphatase type 2/haloperoxidase"/>
    <property type="match status" value="1"/>
</dbReference>
<protein>
    <submittedName>
        <fullName evidence="3">Phosphatase PAP2 family protein</fullName>
    </submittedName>
</protein>
<keyword evidence="1" id="KW-1133">Transmembrane helix</keyword>
<feature type="transmembrane region" description="Helical" evidence="1">
    <location>
        <begin position="88"/>
        <end position="104"/>
    </location>
</feature>